<keyword evidence="1" id="KW-0472">Membrane</keyword>
<evidence type="ECO:0000313" key="3">
    <source>
        <dbReference type="Proteomes" id="UP000321363"/>
    </source>
</evidence>
<keyword evidence="1" id="KW-1133">Transmembrane helix</keyword>
<name>A0A5C6W4N9_9BACI</name>
<dbReference type="OrthoDB" id="282886at2"/>
<dbReference type="EMBL" id="VOQF01000006">
    <property type="protein sequence ID" value="TXC90803.1"/>
    <property type="molecule type" value="Genomic_DNA"/>
</dbReference>
<accession>A0A5C6W4N9</accession>
<dbReference type="AlphaFoldDB" id="A0A5C6W4N9"/>
<evidence type="ECO:0000313" key="2">
    <source>
        <dbReference type="EMBL" id="TXC90803.1"/>
    </source>
</evidence>
<keyword evidence="3" id="KW-1185">Reference proteome</keyword>
<evidence type="ECO:0000256" key="1">
    <source>
        <dbReference type="SAM" id="Phobius"/>
    </source>
</evidence>
<proteinExistence type="predicted"/>
<dbReference type="InterPro" id="IPR019635">
    <property type="entry name" value="DUF2500"/>
</dbReference>
<sequence>MGDLMFQIGPIFIGIIFIIVISFFIINIAKGISTYNKNEQSPKLSVPAEIKTKRTSVRSGGQDHHSHTSYYVTFEFSSGDRSEFKVSGKEYGQLAEGDIGVLTFQGTRYGAFDRKVNKES</sequence>
<feature type="transmembrane region" description="Helical" evidence="1">
    <location>
        <begin position="6"/>
        <end position="29"/>
    </location>
</feature>
<dbReference type="Proteomes" id="UP000321363">
    <property type="component" value="Unassembled WGS sequence"/>
</dbReference>
<organism evidence="2 3">
    <name type="scientific">Metabacillus litoralis</name>
    <dbReference type="NCBI Taxonomy" id="152268"/>
    <lineage>
        <taxon>Bacteria</taxon>
        <taxon>Bacillati</taxon>
        <taxon>Bacillota</taxon>
        <taxon>Bacilli</taxon>
        <taxon>Bacillales</taxon>
        <taxon>Bacillaceae</taxon>
        <taxon>Metabacillus</taxon>
    </lineage>
</organism>
<dbReference type="Pfam" id="PF10694">
    <property type="entry name" value="DUF2500"/>
    <property type="match status" value="1"/>
</dbReference>
<reference evidence="2 3" key="1">
    <citation type="journal article" date="2005" name="Int. J. Syst. Evol. Microbiol.">
        <title>Bacillus litoralis sp. nov., isolated from a tidal flat of the Yellow Sea in Korea.</title>
        <authorList>
            <person name="Yoon J.H."/>
            <person name="Oh T.K."/>
        </authorList>
    </citation>
    <scope>NUCLEOTIDE SEQUENCE [LARGE SCALE GENOMIC DNA]</scope>
    <source>
        <strain evidence="2 3">SW-211</strain>
    </source>
</reference>
<protein>
    <submittedName>
        <fullName evidence="2">DUF2500 domain-containing protein</fullName>
    </submittedName>
</protein>
<comment type="caution">
    <text evidence="2">The sequence shown here is derived from an EMBL/GenBank/DDBJ whole genome shotgun (WGS) entry which is preliminary data.</text>
</comment>
<keyword evidence="1" id="KW-0812">Transmembrane</keyword>
<dbReference type="Gene3D" id="2.40.50.660">
    <property type="match status" value="1"/>
</dbReference>
<gene>
    <name evidence="2" type="ORF">FS935_10945</name>
</gene>